<dbReference type="OrthoDB" id="1787228at2"/>
<organism evidence="2 3">
    <name type="scientific">Desulforamulus aeronauticus DSM 10349</name>
    <dbReference type="NCBI Taxonomy" id="1121421"/>
    <lineage>
        <taxon>Bacteria</taxon>
        <taxon>Bacillati</taxon>
        <taxon>Bacillota</taxon>
        <taxon>Clostridia</taxon>
        <taxon>Eubacteriales</taxon>
        <taxon>Peptococcaceae</taxon>
        <taxon>Desulforamulus</taxon>
    </lineage>
</organism>
<keyword evidence="3" id="KW-1185">Reference proteome</keyword>
<evidence type="ECO:0000313" key="3">
    <source>
        <dbReference type="Proteomes" id="UP000183997"/>
    </source>
</evidence>
<accession>A0A1M6PHV3</accession>
<evidence type="ECO:0000256" key="1">
    <source>
        <dbReference type="SAM" id="Phobius"/>
    </source>
</evidence>
<reference evidence="3" key="1">
    <citation type="submission" date="2016-11" db="EMBL/GenBank/DDBJ databases">
        <authorList>
            <person name="Varghese N."/>
            <person name="Submissions S."/>
        </authorList>
    </citation>
    <scope>NUCLEOTIDE SEQUENCE [LARGE SCALE GENOMIC DNA]</scope>
    <source>
        <strain evidence="3">DSM 10349</strain>
    </source>
</reference>
<sequence>MPKGKARNGFTYIEVVISVLLLSVVLIPLFELLVRSNLHAVEAQKSTIALYLAQSKLEQYSNTPFCDINSVNKQTYPNNPGYDYAVAVKETAHVRGYQAKTITVIIYYLVGQVERQVSLTMEKTNRDVKADQQAD</sequence>
<dbReference type="RefSeq" id="WP_072910787.1">
    <property type="nucleotide sequence ID" value="NZ_FRAR01000006.1"/>
</dbReference>
<keyword evidence="1" id="KW-0812">Transmembrane</keyword>
<gene>
    <name evidence="2" type="ORF">SAMN02745123_00593</name>
</gene>
<evidence type="ECO:0000313" key="2">
    <source>
        <dbReference type="EMBL" id="SHK07487.1"/>
    </source>
</evidence>
<keyword evidence="1" id="KW-1133">Transmembrane helix</keyword>
<evidence type="ECO:0008006" key="4">
    <source>
        <dbReference type="Google" id="ProtNLM"/>
    </source>
</evidence>
<dbReference type="EMBL" id="FRAR01000006">
    <property type="protein sequence ID" value="SHK07487.1"/>
    <property type="molecule type" value="Genomic_DNA"/>
</dbReference>
<name>A0A1M6PHV3_9FIRM</name>
<dbReference type="Proteomes" id="UP000183997">
    <property type="component" value="Unassembled WGS sequence"/>
</dbReference>
<dbReference type="STRING" id="1121421.SAMN02745123_00593"/>
<dbReference type="AlphaFoldDB" id="A0A1M6PHV3"/>
<keyword evidence="1" id="KW-0472">Membrane</keyword>
<feature type="transmembrane region" description="Helical" evidence="1">
    <location>
        <begin position="12"/>
        <end position="30"/>
    </location>
</feature>
<proteinExistence type="predicted"/>
<protein>
    <recommendedName>
        <fullName evidence="4">Prepilin-type N-terminal cleavage/methylation domain-containing protein</fullName>
    </recommendedName>
</protein>